<dbReference type="STRING" id="226505.SAMN05444394_3618"/>
<dbReference type="InterPro" id="IPR050226">
    <property type="entry name" value="NagZ_Beta-hexosaminidase"/>
</dbReference>
<sequence>MNPTLTNRQKIAQIFFPAAFIHDSEENYQDLENLIREEEIGGLTFFHSRISAAANFEKRQEVLDISGTLEKLVALINRYQEASTIPLIISIDGEFGLAMRIEQTPAYPFAISLGGISQEGEKQVEEVNYRMGLDLKSAGIHLNLAPCADVNTNPSNPVIGYRSFGSDTNSVARLALAAYKGLKKAGIGACLKHFPGHGDTHVDSHLGLPVVNKTKQELVAEELYPFQYGIDHDVEMIMVGHLAVPALSGNIEISSSISRDIITDLLKNKMGFKGMVISDALNMKAVANLFPNPGQLEWEAFQAGNDILCFSDHIKEGIQFILERGKKEDIELAYQKILDLKQKLGVLERKTIEVPHFNWENHDKFLEKLSKEFLCQLEGEINPIRIRDLGESGNLGLRSFPSGPTTNFESLLQEAFGRNLAEISDKKSELLIIPVFVPSAKPMNHFGLDKSDLEEIQQLAHEKPCILYLFGNPLALRHFGDLSIYSSVVVAYQSFDATQRVAVKHLMGEWKAIGKLSVDL</sequence>
<dbReference type="GO" id="GO:0005975">
    <property type="term" value="P:carbohydrate metabolic process"/>
    <property type="evidence" value="ECO:0007669"/>
    <property type="project" value="InterPro"/>
</dbReference>
<accession>A0A1N6H7I1</accession>
<dbReference type="InterPro" id="IPR001764">
    <property type="entry name" value="Glyco_hydro_3_N"/>
</dbReference>
<comment type="similarity">
    <text evidence="2">Belongs to the glycosyl hydrolase 3 family.</text>
</comment>
<dbReference type="InterPro" id="IPR036962">
    <property type="entry name" value="Glyco_hydro_3_N_sf"/>
</dbReference>
<protein>
    <recommendedName>
        <fullName evidence="3">beta-N-acetylhexosaminidase</fullName>
        <ecNumber evidence="3">3.2.1.52</ecNumber>
    </recommendedName>
</protein>
<gene>
    <name evidence="7" type="ORF">SAMN05444394_3618</name>
</gene>
<evidence type="ECO:0000256" key="3">
    <source>
        <dbReference type="ARBA" id="ARBA00012663"/>
    </source>
</evidence>
<dbReference type="AlphaFoldDB" id="A0A1N6H7I1"/>
<organism evidence="7 8">
    <name type="scientific">Algoriphagus halophilus</name>
    <dbReference type="NCBI Taxonomy" id="226505"/>
    <lineage>
        <taxon>Bacteria</taxon>
        <taxon>Pseudomonadati</taxon>
        <taxon>Bacteroidota</taxon>
        <taxon>Cytophagia</taxon>
        <taxon>Cytophagales</taxon>
        <taxon>Cyclobacteriaceae</taxon>
        <taxon>Algoriphagus</taxon>
    </lineage>
</organism>
<dbReference type="RefSeq" id="WP_074226393.1">
    <property type="nucleotide sequence ID" value="NZ_FSRC01000003.1"/>
</dbReference>
<dbReference type="Pfam" id="PF00933">
    <property type="entry name" value="Glyco_hydro_3"/>
    <property type="match status" value="1"/>
</dbReference>
<dbReference type="EC" id="3.2.1.52" evidence="3"/>
<feature type="domain" description="Glycoside hydrolase family 3 N-terminal" evidence="6">
    <location>
        <begin position="8"/>
        <end position="338"/>
    </location>
</feature>
<dbReference type="InterPro" id="IPR019800">
    <property type="entry name" value="Glyco_hydro_3_AS"/>
</dbReference>
<dbReference type="GO" id="GO:0004563">
    <property type="term" value="F:beta-N-acetylhexosaminidase activity"/>
    <property type="evidence" value="ECO:0007669"/>
    <property type="project" value="UniProtKB-EC"/>
</dbReference>
<evidence type="ECO:0000256" key="5">
    <source>
        <dbReference type="ARBA" id="ARBA00023295"/>
    </source>
</evidence>
<dbReference type="Gene3D" id="3.20.20.300">
    <property type="entry name" value="Glycoside hydrolase, family 3, N-terminal domain"/>
    <property type="match status" value="1"/>
</dbReference>
<name>A0A1N6H7I1_9BACT</name>
<reference evidence="8" key="1">
    <citation type="submission" date="2016-11" db="EMBL/GenBank/DDBJ databases">
        <authorList>
            <person name="Varghese N."/>
            <person name="Submissions S."/>
        </authorList>
    </citation>
    <scope>NUCLEOTIDE SEQUENCE [LARGE SCALE GENOMIC DNA]</scope>
    <source>
        <strain evidence="8">DSM 15292</strain>
    </source>
</reference>
<proteinExistence type="inferred from homology"/>
<dbReference type="PANTHER" id="PTHR30480">
    <property type="entry name" value="BETA-HEXOSAMINIDASE-RELATED"/>
    <property type="match status" value="1"/>
</dbReference>
<evidence type="ECO:0000313" key="8">
    <source>
        <dbReference type="Proteomes" id="UP000185221"/>
    </source>
</evidence>
<dbReference type="GO" id="GO:0009254">
    <property type="term" value="P:peptidoglycan turnover"/>
    <property type="evidence" value="ECO:0007669"/>
    <property type="project" value="TreeGrafter"/>
</dbReference>
<keyword evidence="4" id="KW-0378">Hydrolase</keyword>
<dbReference type="InterPro" id="IPR017853">
    <property type="entry name" value="GH"/>
</dbReference>
<dbReference type="OrthoDB" id="9805821at2"/>
<evidence type="ECO:0000313" key="7">
    <source>
        <dbReference type="EMBL" id="SIO15716.1"/>
    </source>
</evidence>
<comment type="catalytic activity">
    <reaction evidence="1">
        <text>Hydrolysis of terminal non-reducing N-acetyl-D-hexosamine residues in N-acetyl-beta-D-hexosaminides.</text>
        <dbReference type="EC" id="3.2.1.52"/>
    </reaction>
</comment>
<evidence type="ECO:0000259" key="6">
    <source>
        <dbReference type="Pfam" id="PF00933"/>
    </source>
</evidence>
<evidence type="ECO:0000256" key="2">
    <source>
        <dbReference type="ARBA" id="ARBA00005336"/>
    </source>
</evidence>
<dbReference type="PANTHER" id="PTHR30480:SF13">
    <property type="entry name" value="BETA-HEXOSAMINIDASE"/>
    <property type="match status" value="1"/>
</dbReference>
<keyword evidence="5" id="KW-0326">Glycosidase</keyword>
<keyword evidence="8" id="KW-1185">Reference proteome</keyword>
<dbReference type="SUPFAM" id="SSF51445">
    <property type="entry name" value="(Trans)glycosidases"/>
    <property type="match status" value="1"/>
</dbReference>
<dbReference type="Proteomes" id="UP000185221">
    <property type="component" value="Unassembled WGS sequence"/>
</dbReference>
<dbReference type="PROSITE" id="PS00775">
    <property type="entry name" value="GLYCOSYL_HYDROL_F3"/>
    <property type="match status" value="1"/>
</dbReference>
<evidence type="ECO:0000256" key="4">
    <source>
        <dbReference type="ARBA" id="ARBA00022801"/>
    </source>
</evidence>
<evidence type="ECO:0000256" key="1">
    <source>
        <dbReference type="ARBA" id="ARBA00001231"/>
    </source>
</evidence>
<dbReference type="EMBL" id="FSRC01000003">
    <property type="protein sequence ID" value="SIO15716.1"/>
    <property type="molecule type" value="Genomic_DNA"/>
</dbReference>